<dbReference type="Gene3D" id="3.30.2310.20">
    <property type="entry name" value="RelE-like"/>
    <property type="match status" value="1"/>
</dbReference>
<dbReference type="RefSeq" id="WP_305945227.1">
    <property type="nucleotide sequence ID" value="NZ_JAUZVY010000003.1"/>
</dbReference>
<dbReference type="Proteomes" id="UP001236258">
    <property type="component" value="Unassembled WGS sequence"/>
</dbReference>
<dbReference type="EMBL" id="JAUZVY010000003">
    <property type="protein sequence ID" value="MDP4529121.1"/>
    <property type="molecule type" value="Genomic_DNA"/>
</dbReference>
<keyword evidence="2" id="KW-1185">Reference proteome</keyword>
<comment type="caution">
    <text evidence="1">The sequence shown here is derived from an EMBL/GenBank/DDBJ whole genome shotgun (WGS) entry which is preliminary data.</text>
</comment>
<reference evidence="1 2" key="1">
    <citation type="submission" date="2023-08" db="EMBL/GenBank/DDBJ databases">
        <authorList>
            <person name="Joshi A."/>
            <person name="Thite S."/>
        </authorList>
    </citation>
    <scope>NUCLEOTIDE SEQUENCE [LARGE SCALE GENOMIC DNA]</scope>
    <source>
        <strain evidence="1 2">1E1</strain>
    </source>
</reference>
<evidence type="ECO:0000313" key="2">
    <source>
        <dbReference type="Proteomes" id="UP001236258"/>
    </source>
</evidence>
<protein>
    <submittedName>
        <fullName evidence="1">Type II toxin-antitoxin system RelE/ParE family toxin</fullName>
    </submittedName>
</protein>
<sequence length="115" mass="13274">MTQLVVTQLAHQTLLMLTRYMTEFLGAEQALSLAEQLLGYCKERLDVGQMSPGPLQFPLCYELERLGVTDYRQITVDKYKILYRYDADKDTAFVMAFLRQKQSAQQLLIAYSLLP</sequence>
<evidence type="ECO:0000313" key="1">
    <source>
        <dbReference type="EMBL" id="MDP4529121.1"/>
    </source>
</evidence>
<dbReference type="InterPro" id="IPR035093">
    <property type="entry name" value="RelE/ParE_toxin_dom_sf"/>
</dbReference>
<gene>
    <name evidence="1" type="ORF">Q3O59_08770</name>
</gene>
<accession>A0ABT9GR35</accession>
<organism evidence="1 2">
    <name type="scientific">Alkalimonas delamerensis</name>
    <dbReference type="NCBI Taxonomy" id="265981"/>
    <lineage>
        <taxon>Bacteria</taxon>
        <taxon>Pseudomonadati</taxon>
        <taxon>Pseudomonadota</taxon>
        <taxon>Gammaproteobacteria</taxon>
        <taxon>Alkalimonas</taxon>
    </lineage>
</organism>
<proteinExistence type="predicted"/>
<name>A0ABT9GR35_9GAMM</name>